<evidence type="ECO:0000256" key="1">
    <source>
        <dbReference type="SAM" id="SignalP"/>
    </source>
</evidence>
<dbReference type="Proteomes" id="UP001200430">
    <property type="component" value="Unassembled WGS sequence"/>
</dbReference>
<dbReference type="EMBL" id="JAKGUD010000004">
    <property type="protein sequence ID" value="MCF4142360.1"/>
    <property type="molecule type" value="Genomic_DNA"/>
</dbReference>
<accession>A0ABS9EME3</accession>
<dbReference type="SMART" id="SM00450">
    <property type="entry name" value="RHOD"/>
    <property type="match status" value="1"/>
</dbReference>
<dbReference type="InterPro" id="IPR050229">
    <property type="entry name" value="GlpE_sulfurtransferase"/>
</dbReference>
<dbReference type="InterPro" id="IPR001763">
    <property type="entry name" value="Rhodanese-like_dom"/>
</dbReference>
<protein>
    <recommendedName>
        <fullName evidence="2">Rhodanese domain-containing protein</fullName>
    </recommendedName>
</protein>
<evidence type="ECO:0000259" key="2">
    <source>
        <dbReference type="PROSITE" id="PS50206"/>
    </source>
</evidence>
<dbReference type="PANTHER" id="PTHR43031:SF1">
    <property type="entry name" value="PYRIDINE NUCLEOTIDE-DISULPHIDE OXIDOREDUCTASE"/>
    <property type="match status" value="1"/>
</dbReference>
<comment type="caution">
    <text evidence="3">The sequence shown here is derived from an EMBL/GenBank/DDBJ whole genome shotgun (WGS) entry which is preliminary data.</text>
</comment>
<keyword evidence="4" id="KW-1185">Reference proteome</keyword>
<reference evidence="3 4" key="1">
    <citation type="submission" date="2022-01" db="EMBL/GenBank/DDBJ databases">
        <title>Dethiosulfovibrio faecalis sp. nov., a novel proteolytic, non-sulfur-reducing bacterium isolated from a marine aquaculture solid waste bioreactor.</title>
        <authorList>
            <person name="Grabowski S."/>
            <person name="Apolinario E."/>
            <person name="Schneider N."/>
            <person name="Marshall C.W."/>
            <person name="Sowers K.R."/>
        </authorList>
    </citation>
    <scope>NUCLEOTIDE SEQUENCE [LARGE SCALE GENOMIC DNA]</scope>
    <source>
        <strain evidence="3 4">DSM 12537</strain>
    </source>
</reference>
<keyword evidence="1" id="KW-0732">Signal</keyword>
<organism evidence="3 4">
    <name type="scientific">Dethiosulfovibrio marinus</name>
    <dbReference type="NCBI Taxonomy" id="133532"/>
    <lineage>
        <taxon>Bacteria</taxon>
        <taxon>Thermotogati</taxon>
        <taxon>Synergistota</taxon>
        <taxon>Synergistia</taxon>
        <taxon>Synergistales</taxon>
        <taxon>Dethiosulfovibrionaceae</taxon>
        <taxon>Dethiosulfovibrio</taxon>
    </lineage>
</organism>
<evidence type="ECO:0000313" key="3">
    <source>
        <dbReference type="EMBL" id="MCF4142360.1"/>
    </source>
</evidence>
<evidence type="ECO:0000313" key="4">
    <source>
        <dbReference type="Proteomes" id="UP001200430"/>
    </source>
</evidence>
<dbReference type="RefSeq" id="WP_236099091.1">
    <property type="nucleotide sequence ID" value="NZ_JAKGUD010000004.1"/>
</dbReference>
<name>A0ABS9EME3_9BACT</name>
<dbReference type="Gene3D" id="3.40.250.10">
    <property type="entry name" value="Rhodanese-like domain"/>
    <property type="match status" value="1"/>
</dbReference>
<dbReference type="InterPro" id="IPR036873">
    <property type="entry name" value="Rhodanese-like_dom_sf"/>
</dbReference>
<dbReference type="Pfam" id="PF00581">
    <property type="entry name" value="Rhodanese"/>
    <property type="match status" value="1"/>
</dbReference>
<feature type="chain" id="PRO_5045994701" description="Rhodanese domain-containing protein" evidence="1">
    <location>
        <begin position="23"/>
        <end position="145"/>
    </location>
</feature>
<dbReference type="PANTHER" id="PTHR43031">
    <property type="entry name" value="FAD-DEPENDENT OXIDOREDUCTASE"/>
    <property type="match status" value="1"/>
</dbReference>
<dbReference type="SUPFAM" id="SSF52821">
    <property type="entry name" value="Rhodanese/Cell cycle control phosphatase"/>
    <property type="match status" value="1"/>
</dbReference>
<proteinExistence type="predicted"/>
<feature type="domain" description="Rhodanese" evidence="2">
    <location>
        <begin position="38"/>
        <end position="141"/>
    </location>
</feature>
<sequence length="145" mass="15661">MRSMKCIAMCAFAVLCASVAFAASVGIVDQAYVKEHVGKPGFVLVDVRSPEVFNGESPKKGIKGGHIPGAIDVFDKEFDSMTQAQLDSMGLTKDVTVITYCNSGKRSGAMAEKMVEMGYQSVKNYKGGIIDWQKDPSNKIEPMAK</sequence>
<dbReference type="PROSITE" id="PS50206">
    <property type="entry name" value="RHODANESE_3"/>
    <property type="match status" value="1"/>
</dbReference>
<feature type="signal peptide" evidence="1">
    <location>
        <begin position="1"/>
        <end position="22"/>
    </location>
</feature>
<gene>
    <name evidence="3" type="ORF">L2W38_05995</name>
</gene>